<dbReference type="PROSITE" id="PS50011">
    <property type="entry name" value="PROTEIN_KINASE_DOM"/>
    <property type="match status" value="1"/>
</dbReference>
<feature type="domain" description="Protein kinase" evidence="1">
    <location>
        <begin position="35"/>
        <end position="366"/>
    </location>
</feature>
<dbReference type="AlphaFoldDB" id="A0A5K1K636"/>
<accession>A0A5K1K636</accession>
<dbReference type="PANTHER" id="PTHR44167:SF30">
    <property type="entry name" value="PHOSPHORYLASE KINASE"/>
    <property type="match status" value="1"/>
</dbReference>
<dbReference type="PANTHER" id="PTHR44167">
    <property type="entry name" value="OVARIAN-SPECIFIC SERINE/THREONINE-PROTEIN KINASE LOK-RELATED"/>
    <property type="match status" value="1"/>
</dbReference>
<evidence type="ECO:0000259" key="1">
    <source>
        <dbReference type="PROSITE" id="PS50011"/>
    </source>
</evidence>
<evidence type="ECO:0000313" key="2">
    <source>
        <dbReference type="EMBL" id="VWP01474.1"/>
    </source>
</evidence>
<dbReference type="SUPFAM" id="SSF56112">
    <property type="entry name" value="Protein kinase-like (PK-like)"/>
    <property type="match status" value="1"/>
</dbReference>
<dbReference type="SMART" id="SM00220">
    <property type="entry name" value="S_TKc"/>
    <property type="match status" value="1"/>
</dbReference>
<dbReference type="EMBL" id="LR729401">
    <property type="protein sequence ID" value="VWP01474.1"/>
    <property type="molecule type" value="Genomic_DNA"/>
</dbReference>
<dbReference type="GO" id="GO:0004674">
    <property type="term" value="F:protein serine/threonine kinase activity"/>
    <property type="evidence" value="ECO:0007669"/>
    <property type="project" value="TreeGrafter"/>
</dbReference>
<dbReference type="GO" id="GO:0005524">
    <property type="term" value="F:ATP binding"/>
    <property type="evidence" value="ECO:0007669"/>
    <property type="project" value="InterPro"/>
</dbReference>
<reference evidence="2" key="1">
    <citation type="submission" date="2019-10" db="EMBL/GenBank/DDBJ databases">
        <authorList>
            <person name="Nor Muhammad N."/>
        </authorList>
    </citation>
    <scope>NUCLEOTIDE SEQUENCE</scope>
</reference>
<dbReference type="InterPro" id="IPR011009">
    <property type="entry name" value="Kinase-like_dom_sf"/>
</dbReference>
<organism evidence="2">
    <name type="scientific">Ganoderma boninense</name>
    <dbReference type="NCBI Taxonomy" id="34458"/>
    <lineage>
        <taxon>Eukaryota</taxon>
        <taxon>Fungi</taxon>
        <taxon>Dikarya</taxon>
        <taxon>Basidiomycota</taxon>
        <taxon>Agaricomycotina</taxon>
        <taxon>Agaricomycetes</taxon>
        <taxon>Polyporales</taxon>
        <taxon>Polyporaceae</taxon>
        <taxon>Ganoderma</taxon>
    </lineage>
</organism>
<dbReference type="Gene3D" id="1.10.510.10">
    <property type="entry name" value="Transferase(Phosphotransferase) domain 1"/>
    <property type="match status" value="1"/>
</dbReference>
<dbReference type="GO" id="GO:0044773">
    <property type="term" value="P:mitotic DNA damage checkpoint signaling"/>
    <property type="evidence" value="ECO:0007669"/>
    <property type="project" value="TreeGrafter"/>
</dbReference>
<name>A0A5K1K636_9APHY</name>
<dbReference type="InterPro" id="IPR000719">
    <property type="entry name" value="Prot_kinase_dom"/>
</dbReference>
<sequence length="366" mass="42507">MNPLPRYAYLSPHRQERQAELTRQGVYDLMPSELFWQSQQQFLKERGYVLRRRYLPGWHPSWVGTNLDPTYCEDSIQLNKYNVIDATDIHNNHRVSIKHTRRDTEEIEIGRFLASIHDSRNHTVSLLEVMDDTQEPGMCFLVMPYLRPFNDPDFEAVGEVVDFVIQTLEGLAFMHKHRVAHRDVAAANTMMDGRALYPNGHHPVRRKFSEDAVYELTPLSRLEHPVRYFFIDFGISVRFAEGARPDAIGIKGRCKEAPEMSFDVPYDAFKVDVFALGTLYLKEFIEVYHGLEFLQPLVDAMTQPDPAKRLTAVESMTLLNSIRSQQTSVFLRWRLRSRTETTSERVVYDTVAVAREGLYHLKRLVA</sequence>
<dbReference type="GO" id="GO:0005634">
    <property type="term" value="C:nucleus"/>
    <property type="evidence" value="ECO:0007669"/>
    <property type="project" value="TreeGrafter"/>
</dbReference>
<gene>
    <name evidence="2" type="primary">A0A1D8PET2</name>
</gene>
<protein>
    <submittedName>
        <fullName evidence="2">N/A</fullName>
    </submittedName>
</protein>
<proteinExistence type="predicted"/>